<evidence type="ECO:0000256" key="1">
    <source>
        <dbReference type="SAM" id="MobiDB-lite"/>
    </source>
</evidence>
<evidence type="ECO:0000313" key="3">
    <source>
        <dbReference type="Proteomes" id="UP000750711"/>
    </source>
</evidence>
<name>A0A9P8IEP4_9PEZI</name>
<reference evidence="2" key="1">
    <citation type="submission" date="2021-03" db="EMBL/GenBank/DDBJ databases">
        <title>Comparative genomics and phylogenomic investigation of the class Geoglossomycetes provide insights into ecological specialization and systematics.</title>
        <authorList>
            <person name="Melie T."/>
            <person name="Pirro S."/>
            <person name="Miller A.N."/>
            <person name="Quandt A."/>
        </authorList>
    </citation>
    <scope>NUCLEOTIDE SEQUENCE</scope>
    <source>
        <strain evidence="2">CAQ_001_2017</strain>
    </source>
</reference>
<organism evidence="2 3">
    <name type="scientific">Trichoglossum hirsutum</name>
    <dbReference type="NCBI Taxonomy" id="265104"/>
    <lineage>
        <taxon>Eukaryota</taxon>
        <taxon>Fungi</taxon>
        <taxon>Dikarya</taxon>
        <taxon>Ascomycota</taxon>
        <taxon>Pezizomycotina</taxon>
        <taxon>Geoglossomycetes</taxon>
        <taxon>Geoglossales</taxon>
        <taxon>Geoglossaceae</taxon>
        <taxon>Trichoglossum</taxon>
    </lineage>
</organism>
<accession>A0A9P8IEP4</accession>
<dbReference type="AlphaFoldDB" id="A0A9P8IEP4"/>
<feature type="compositionally biased region" description="Basic and acidic residues" evidence="1">
    <location>
        <begin position="222"/>
        <end position="231"/>
    </location>
</feature>
<evidence type="ECO:0000313" key="2">
    <source>
        <dbReference type="EMBL" id="KAH0545106.1"/>
    </source>
</evidence>
<feature type="compositionally biased region" description="Basic and acidic residues" evidence="1">
    <location>
        <begin position="176"/>
        <end position="187"/>
    </location>
</feature>
<protein>
    <submittedName>
        <fullName evidence="2">Uncharacterized protein</fullName>
    </submittedName>
</protein>
<keyword evidence="3" id="KW-1185">Reference proteome</keyword>
<dbReference type="EMBL" id="JAGHQM010003291">
    <property type="protein sequence ID" value="KAH0545106.1"/>
    <property type="molecule type" value="Genomic_DNA"/>
</dbReference>
<comment type="caution">
    <text evidence="2">The sequence shown here is derived from an EMBL/GenBank/DDBJ whole genome shotgun (WGS) entry which is preliminary data.</text>
</comment>
<feature type="region of interest" description="Disordered" evidence="1">
    <location>
        <begin position="176"/>
        <end position="231"/>
    </location>
</feature>
<sequence length="312" mass="34485">MAGRVSGDALVLISPRLRAANRHAYKTVDELYGHLEELYGDPNKERNARQCYGMAHATQSHRSRARWRPAGPTPNTQCSELGAQTASTMNALRVGRTHDPLAAQYQRPNTQQQEHGPQAFKDLTMKKEQTFQEFYALFLHHVANGNISPHDLKDELNDKLLWKLQKIIRTRLEKRDCTARKPEEAHKAAGGAHSAQLPKTQVQEDQADPSSQTRGGFGPHAARPEGKKRAALREVSSSRLKGIEVAEVDLSQLLGGMAFTLSCVVSNNGLGIKTSSLIDTRANGHTFIDTKFAKTVERFLGVPPSPLKVPCK</sequence>
<feature type="non-terminal residue" evidence="2">
    <location>
        <position position="312"/>
    </location>
</feature>
<proteinExistence type="predicted"/>
<feature type="compositionally biased region" description="Polar residues" evidence="1">
    <location>
        <begin position="197"/>
        <end position="214"/>
    </location>
</feature>
<dbReference type="Proteomes" id="UP000750711">
    <property type="component" value="Unassembled WGS sequence"/>
</dbReference>
<gene>
    <name evidence="2" type="ORF">GP486_008469</name>
</gene>